<organism evidence="3 4">
    <name type="scientific">Leuconostoc mesenteroides</name>
    <dbReference type="NCBI Taxonomy" id="1245"/>
    <lineage>
        <taxon>Bacteria</taxon>
        <taxon>Bacillati</taxon>
        <taxon>Bacillota</taxon>
        <taxon>Bacilli</taxon>
        <taxon>Lactobacillales</taxon>
        <taxon>Lactobacillaceae</taxon>
        <taxon>Leuconostoc</taxon>
    </lineage>
</organism>
<comment type="caution">
    <text evidence="3">The sequence shown here is derived from an EMBL/GenBank/DDBJ whole genome shotgun (WGS) entry which is preliminary data.</text>
</comment>
<dbReference type="Proteomes" id="UP000469952">
    <property type="component" value="Unassembled WGS sequence"/>
</dbReference>
<name>A0A843Z3C3_LEUME</name>
<proteinExistence type="predicted"/>
<dbReference type="PANTHER" id="PTHR43479">
    <property type="entry name" value="ACREF/ENVCD OPERON REPRESSOR-RELATED"/>
    <property type="match status" value="1"/>
</dbReference>
<protein>
    <submittedName>
        <fullName evidence="3">TetR/AcrR family transcriptional regulator</fullName>
    </submittedName>
</protein>
<dbReference type="Gene3D" id="1.10.357.10">
    <property type="entry name" value="Tetracycline Repressor, domain 2"/>
    <property type="match status" value="1"/>
</dbReference>
<dbReference type="PROSITE" id="PS50977">
    <property type="entry name" value="HTH_TETR_2"/>
    <property type="match status" value="1"/>
</dbReference>
<gene>
    <name evidence="3" type="ORF">GFV13_07345</name>
</gene>
<feature type="DNA-binding region" description="H-T-H motif" evidence="2">
    <location>
        <begin position="31"/>
        <end position="50"/>
    </location>
</feature>
<dbReference type="AlphaFoldDB" id="A0A843Z3C3"/>
<evidence type="ECO:0000256" key="1">
    <source>
        <dbReference type="ARBA" id="ARBA00023125"/>
    </source>
</evidence>
<reference evidence="3 4" key="1">
    <citation type="submission" date="2019-10" db="EMBL/GenBank/DDBJ databases">
        <title>WGS of Leuconostoc mesenteroides.</title>
        <authorList>
            <person name="Melo Bolivar J."/>
            <person name="Marino-Ramirez L."/>
            <person name="Villamil Diaz L.M."/>
        </authorList>
    </citation>
    <scope>NUCLEOTIDE SEQUENCE [LARGE SCALE GENOMIC DNA]</scope>
    <source>
        <strain evidence="3 4">M11</strain>
    </source>
</reference>
<dbReference type="InterPro" id="IPR001647">
    <property type="entry name" value="HTH_TetR"/>
</dbReference>
<dbReference type="PANTHER" id="PTHR43479:SF7">
    <property type="entry name" value="TETR-FAMILY TRANSCRIPTIONAL REGULATOR"/>
    <property type="match status" value="1"/>
</dbReference>
<dbReference type="RefSeq" id="WP_059442413.1">
    <property type="nucleotide sequence ID" value="NZ_BCMP01000026.1"/>
</dbReference>
<evidence type="ECO:0000313" key="4">
    <source>
        <dbReference type="Proteomes" id="UP000469952"/>
    </source>
</evidence>
<dbReference type="SUPFAM" id="SSF46689">
    <property type="entry name" value="Homeodomain-like"/>
    <property type="match status" value="1"/>
</dbReference>
<evidence type="ECO:0000313" key="3">
    <source>
        <dbReference type="EMBL" id="MQR27079.1"/>
    </source>
</evidence>
<keyword evidence="1 2" id="KW-0238">DNA-binding</keyword>
<accession>A0A843Z3C3</accession>
<evidence type="ECO:0000256" key="2">
    <source>
        <dbReference type="PROSITE-ProRule" id="PRU00335"/>
    </source>
</evidence>
<dbReference type="EMBL" id="WIPA01000010">
    <property type="protein sequence ID" value="MQR27079.1"/>
    <property type="molecule type" value="Genomic_DNA"/>
</dbReference>
<sequence length="190" mass="22333">MSKDKRVIKTEKLITETMMRLLTTTSISKITVKKICDQALISKSTFYDHYVDKFDVIEKIVDVYAMQFNCEIQQRFEAVQQKNTFEIFNKIIKDMANQDSDLLILMSLEQDVHRVQDRFHKILYDNAHAFLSKQKMNNRFSVGFLSQIYADLALTSISFTLKHAENEKLLEEQTDFMNLMQEVIISNVKQ</sequence>
<dbReference type="InterPro" id="IPR050624">
    <property type="entry name" value="HTH-type_Tx_Regulator"/>
</dbReference>
<dbReference type="InterPro" id="IPR009057">
    <property type="entry name" value="Homeodomain-like_sf"/>
</dbReference>
<dbReference type="GO" id="GO:0003677">
    <property type="term" value="F:DNA binding"/>
    <property type="evidence" value="ECO:0007669"/>
    <property type="project" value="UniProtKB-UniRule"/>
</dbReference>